<dbReference type="InterPro" id="IPR039621">
    <property type="entry name" value="BG1-like"/>
</dbReference>
<dbReference type="GO" id="GO:0005886">
    <property type="term" value="C:plasma membrane"/>
    <property type="evidence" value="ECO:0007669"/>
    <property type="project" value="UniProtKB-SubCell"/>
</dbReference>
<evidence type="ECO:0000256" key="4">
    <source>
        <dbReference type="ARBA" id="ARBA00022475"/>
    </source>
</evidence>
<evidence type="ECO:0000256" key="2">
    <source>
        <dbReference type="ARBA" id="ARBA00010067"/>
    </source>
</evidence>
<keyword evidence="5" id="KW-0472">Membrane</keyword>
<dbReference type="GO" id="GO:0009734">
    <property type="term" value="P:auxin-activated signaling pathway"/>
    <property type="evidence" value="ECO:0007669"/>
    <property type="project" value="UniProtKB-KW"/>
</dbReference>
<dbReference type="AlphaFoldDB" id="A0A822YVQ6"/>
<evidence type="ECO:0000313" key="8">
    <source>
        <dbReference type="Proteomes" id="UP000607653"/>
    </source>
</evidence>
<keyword evidence="6" id="KW-0927">Auxin signaling pathway</keyword>
<keyword evidence="4" id="KW-1003">Cell membrane</keyword>
<evidence type="ECO:0000313" key="7">
    <source>
        <dbReference type="EMBL" id="DAD35195.1"/>
    </source>
</evidence>
<reference evidence="7 8" key="1">
    <citation type="journal article" date="2020" name="Mol. Biol. Evol.">
        <title>Distinct Expression and Methylation Patterns for Genes with Different Fates following a Single Whole-Genome Duplication in Flowering Plants.</title>
        <authorList>
            <person name="Shi T."/>
            <person name="Rahmani R.S."/>
            <person name="Gugger P.F."/>
            <person name="Wang M."/>
            <person name="Li H."/>
            <person name="Zhang Y."/>
            <person name="Li Z."/>
            <person name="Wang Q."/>
            <person name="Van de Peer Y."/>
            <person name="Marchal K."/>
            <person name="Chen J."/>
        </authorList>
    </citation>
    <scope>NUCLEOTIDE SEQUENCE [LARGE SCALE GENOMIC DNA]</scope>
    <source>
        <tissue evidence="7">Leaf</tissue>
    </source>
</reference>
<evidence type="ECO:0008006" key="9">
    <source>
        <dbReference type="Google" id="ProtNLM"/>
    </source>
</evidence>
<sequence length="214" mass="23670">MIKTVLLLNSTSCSSDSSFTCGFSSLYVESVYKARLRSPTFSEKPLQYNGHQEQRKLHIFYEAYLRHHQERDSLPQQKPSKNRGGRFIRTKSRALKIYDDLKEVKQPILPGGRLATFLNSLLTAGNAKKAKISSLACSGSGMEDTCSESISKSTQASTCSSVSSFSRSCLSKTPSSSGKLSNCMKRSIQFYLVSVIVDEEDDEGNDATSIYVCI</sequence>
<keyword evidence="8" id="KW-1185">Reference proteome</keyword>
<protein>
    <recommendedName>
        <fullName evidence="9">Protein BIG GRAIN 1-like B</fullName>
    </recommendedName>
</protein>
<evidence type="ECO:0000256" key="6">
    <source>
        <dbReference type="ARBA" id="ARBA00023294"/>
    </source>
</evidence>
<comment type="subcellular location">
    <subcellularLocation>
        <location evidence="1">Cell membrane</location>
    </subcellularLocation>
</comment>
<name>A0A822YVQ6_NELNU</name>
<organism evidence="7 8">
    <name type="scientific">Nelumbo nucifera</name>
    <name type="common">Sacred lotus</name>
    <dbReference type="NCBI Taxonomy" id="4432"/>
    <lineage>
        <taxon>Eukaryota</taxon>
        <taxon>Viridiplantae</taxon>
        <taxon>Streptophyta</taxon>
        <taxon>Embryophyta</taxon>
        <taxon>Tracheophyta</taxon>
        <taxon>Spermatophyta</taxon>
        <taxon>Magnoliopsida</taxon>
        <taxon>Proteales</taxon>
        <taxon>Nelumbonaceae</taxon>
        <taxon>Nelumbo</taxon>
    </lineage>
</organism>
<evidence type="ECO:0000256" key="1">
    <source>
        <dbReference type="ARBA" id="ARBA00004236"/>
    </source>
</evidence>
<dbReference type="EMBL" id="DUZY01000004">
    <property type="protein sequence ID" value="DAD35195.1"/>
    <property type="molecule type" value="Genomic_DNA"/>
</dbReference>
<dbReference type="PANTHER" id="PTHR33541">
    <property type="entry name" value="PROTEIN BIG GRAIN 1-LIKE A-RELATED"/>
    <property type="match status" value="1"/>
</dbReference>
<keyword evidence="3" id="KW-0813">Transport</keyword>
<dbReference type="PANTHER" id="PTHR33541:SF28">
    <property type="entry name" value="PROTEIN BIG GRAIN 1-LIKE A"/>
    <property type="match status" value="1"/>
</dbReference>
<evidence type="ECO:0000256" key="5">
    <source>
        <dbReference type="ARBA" id="ARBA00023136"/>
    </source>
</evidence>
<evidence type="ECO:0000256" key="3">
    <source>
        <dbReference type="ARBA" id="ARBA00022448"/>
    </source>
</evidence>
<comment type="similarity">
    <text evidence="2">Belongs to the BIG GRAIN 1 (BG1) plant protein family.</text>
</comment>
<proteinExistence type="inferred from homology"/>
<comment type="caution">
    <text evidence="7">The sequence shown here is derived from an EMBL/GenBank/DDBJ whole genome shotgun (WGS) entry which is preliminary data.</text>
</comment>
<dbReference type="Proteomes" id="UP000607653">
    <property type="component" value="Unassembled WGS sequence"/>
</dbReference>
<gene>
    <name evidence="7" type="ORF">HUJ06_005835</name>
</gene>
<accession>A0A822YVQ6</accession>